<organismHost>
    <name type="scientific">Capra hircus</name>
    <name type="common">Goat</name>
    <dbReference type="NCBI Taxonomy" id="9925"/>
</organismHost>
<evidence type="ECO:0000256" key="10">
    <source>
        <dbReference type="ARBA" id="ARBA00022989"/>
    </source>
</evidence>
<evidence type="ECO:0000256" key="8">
    <source>
        <dbReference type="ARBA" id="ARBA00022921"/>
    </source>
</evidence>
<evidence type="ECO:0000256" key="6">
    <source>
        <dbReference type="ARBA" id="ARBA00022844"/>
    </source>
</evidence>
<evidence type="ECO:0000256" key="1">
    <source>
        <dbReference type="ARBA" id="ARBA00004381"/>
    </source>
</evidence>
<keyword evidence="3" id="KW-1169">Fusion of virus membrane with host cell membrane</keyword>
<keyword evidence="5" id="KW-0812">Transmembrane</keyword>
<keyword evidence="2" id="KW-1168">Fusion of virus membrane with host membrane</keyword>
<keyword evidence="6" id="KW-0946">Virion</keyword>
<sequence length="110" mass="12271">MSWAVEFVLFAVFLAAAYVFTFLPTNKMQLAVHELADARAWRQRTDAQLDGISETVLFPRPDAPQSSAVIAGMDSRRARVTVAHGRKKSTFDLKRRGDVQTLLPILLLGK</sequence>
<keyword evidence="9" id="KW-0735">Signal-anchor</keyword>
<keyword evidence="4" id="KW-1162">Viral penetration into host cytoplasm</keyword>
<evidence type="ECO:0000256" key="5">
    <source>
        <dbReference type="ARBA" id="ARBA00022692"/>
    </source>
</evidence>
<evidence type="ECO:0000256" key="4">
    <source>
        <dbReference type="ARBA" id="ARBA00022595"/>
    </source>
</evidence>
<organismHost>
    <name type="scientific">Ovis aries</name>
    <name type="common">Sheep</name>
    <dbReference type="NCBI Taxonomy" id="9940"/>
</organismHost>
<dbReference type="GO" id="GO:0055036">
    <property type="term" value="C:virion membrane"/>
    <property type="evidence" value="ECO:0007669"/>
    <property type="project" value="UniProtKB-SubCell"/>
</dbReference>
<evidence type="ECO:0000256" key="2">
    <source>
        <dbReference type="ARBA" id="ARBA00022506"/>
    </source>
</evidence>
<evidence type="ECO:0000256" key="14">
    <source>
        <dbReference type="ARBA" id="ARBA00034771"/>
    </source>
</evidence>
<keyword evidence="12" id="KW-1160">Virus entry into host cell</keyword>
<dbReference type="Proteomes" id="UP000150883">
    <property type="component" value="Segment"/>
</dbReference>
<dbReference type="GO" id="GO:0019064">
    <property type="term" value="P:fusion of virus membrane with host plasma membrane"/>
    <property type="evidence" value="ECO:0007669"/>
    <property type="project" value="UniProtKB-KW"/>
</dbReference>
<name>A0A0F6N1M5_ORFV</name>
<organism evidence="16 17">
    <name type="scientific">Orf virus</name>
    <name type="common">ORFV</name>
    <dbReference type="NCBI Taxonomy" id="10258"/>
    <lineage>
        <taxon>Viruses</taxon>
        <taxon>Varidnaviria</taxon>
        <taxon>Bamfordvirae</taxon>
        <taxon>Nucleocytoviricota</taxon>
        <taxon>Pokkesviricetes</taxon>
        <taxon>Chitovirales</taxon>
        <taxon>Poxviridae</taxon>
        <taxon>Chordopoxvirinae</taxon>
        <taxon>Parapoxvirus</taxon>
        <taxon>Parapoxvirus orf</taxon>
    </lineage>
</organism>
<evidence type="ECO:0000256" key="9">
    <source>
        <dbReference type="ARBA" id="ARBA00022968"/>
    </source>
</evidence>
<evidence type="ECO:0000256" key="13">
    <source>
        <dbReference type="ARBA" id="ARBA00034668"/>
    </source>
</evidence>
<dbReference type="Pfam" id="PF06129">
    <property type="entry name" value="Chordopox_G3"/>
    <property type="match status" value="1"/>
</dbReference>
<evidence type="ECO:0000256" key="15">
    <source>
        <dbReference type="ARBA" id="ARBA00034891"/>
    </source>
</evidence>
<accession>A0A0F6N1M5</accession>
<comment type="subcellular location">
    <subcellularLocation>
        <location evidence="1">Virion membrane</location>
        <topology evidence="1">Single-pass membrane protein</topology>
    </subcellularLocation>
</comment>
<proteinExistence type="inferred from homology"/>
<evidence type="ECO:0000313" key="16">
    <source>
        <dbReference type="EMBL" id="AHZ33736.1"/>
    </source>
</evidence>
<evidence type="ECO:0000313" key="17">
    <source>
        <dbReference type="Proteomes" id="UP000150883"/>
    </source>
</evidence>
<evidence type="ECO:0000256" key="11">
    <source>
        <dbReference type="ARBA" id="ARBA00023136"/>
    </source>
</evidence>
<dbReference type="EMBL" id="KF234407">
    <property type="protein sequence ID" value="AHZ33736.1"/>
    <property type="molecule type" value="Genomic_DNA"/>
</dbReference>
<reference evidence="16 17" key="1">
    <citation type="submission" date="2013-06" db="EMBL/GenBank/DDBJ databases">
        <title>Complete genome of orf virus NA1/11 and comparative genomic with other parapoxvirus.</title>
        <authorList>
            <person name="Li W."/>
            <person name="Hao W."/>
            <person name="Ning Z."/>
            <person name="Chi X."/>
            <person name="Tong C."/>
            <person name="Gao F."/>
            <person name="Song D."/>
            <person name="Li M."/>
            <person name="Luo S."/>
        </authorList>
    </citation>
    <scope>NUCLEOTIDE SEQUENCE [LARGE SCALE GENOMIC DNA]</scope>
    <source>
        <strain evidence="16">NA1/11</strain>
    </source>
</reference>
<evidence type="ECO:0000256" key="3">
    <source>
        <dbReference type="ARBA" id="ARBA00022521"/>
    </source>
</evidence>
<keyword evidence="7" id="KW-0261">Viral envelope protein</keyword>
<keyword evidence="10" id="KW-1133">Transmembrane helix</keyword>
<protein>
    <recommendedName>
        <fullName evidence="15">Entry-fusion complex protein OPG086</fullName>
    </recommendedName>
</protein>
<comment type="similarity">
    <text evidence="14">Belongs to the orthopoxvirus OPG086 family.</text>
</comment>
<dbReference type="GO" id="GO:0046718">
    <property type="term" value="P:symbiont entry into host cell"/>
    <property type="evidence" value="ECO:0007669"/>
    <property type="project" value="UniProtKB-KW"/>
</dbReference>
<dbReference type="GO" id="GO:0019031">
    <property type="term" value="C:viral envelope"/>
    <property type="evidence" value="ECO:0007669"/>
    <property type="project" value="UniProtKB-KW"/>
</dbReference>
<organismHost>
    <name type="scientific">Homo sapiens</name>
    <name type="common">Human</name>
    <dbReference type="NCBI Taxonomy" id="9606"/>
</organismHost>
<evidence type="ECO:0000256" key="12">
    <source>
        <dbReference type="ARBA" id="ARBA00023296"/>
    </source>
</evidence>
<dbReference type="InterPro" id="IPR010367">
    <property type="entry name" value="Poxvirus_G3"/>
</dbReference>
<keyword evidence="11" id="KW-0472">Membrane</keyword>
<comment type="function">
    <text evidence="13">Component of the entry fusion complex (EFC), which consists of 11 proteins. During cell infection, this complex mediates entry of the virion core into the host cytoplasm by a two-step mechanism consisting of lipid mixing of the viral and cellular membranes and subsequent pore formation.</text>
</comment>
<evidence type="ECO:0000256" key="7">
    <source>
        <dbReference type="ARBA" id="ARBA00022879"/>
    </source>
</evidence>
<keyword evidence="8" id="KW-0426">Late protein</keyword>